<dbReference type="EMBL" id="HBEK01023263">
    <property type="protein sequence ID" value="CAD8402769.1"/>
    <property type="molecule type" value="Transcribed_RNA"/>
</dbReference>
<evidence type="ECO:0000313" key="1">
    <source>
        <dbReference type="EMBL" id="CAD8402769.1"/>
    </source>
</evidence>
<dbReference type="AlphaFoldDB" id="A0A7S0G951"/>
<sequence>MTLDVSNLENLLRRNGVASYECEDSPHSSSDTSLWRGFNSMTEAELEAEIDAQGDYGISQKRRASKLAFLETCGRAKYARREDEELTCSLNDHIWERIVRELLEQDLLGALLLCRVNRQLARVVSRSGVWARMLARLVADMEIVEDGNSVKTSTGTVLSWSSCEEAVIDTRMFMCVFITQK</sequence>
<name>A0A7S0G951_9RHOD</name>
<gene>
    <name evidence="1" type="ORF">RMAR0315_LOCUS12774</name>
</gene>
<proteinExistence type="predicted"/>
<accession>A0A7S0G951</accession>
<evidence type="ECO:0008006" key="2">
    <source>
        <dbReference type="Google" id="ProtNLM"/>
    </source>
</evidence>
<reference evidence="1" key="1">
    <citation type="submission" date="2021-01" db="EMBL/GenBank/DDBJ databases">
        <authorList>
            <person name="Corre E."/>
            <person name="Pelletier E."/>
            <person name="Niang G."/>
            <person name="Scheremetjew M."/>
            <person name="Finn R."/>
            <person name="Kale V."/>
            <person name="Holt S."/>
            <person name="Cochrane G."/>
            <person name="Meng A."/>
            <person name="Brown T."/>
            <person name="Cohen L."/>
        </authorList>
    </citation>
    <scope>NUCLEOTIDE SEQUENCE</scope>
    <source>
        <strain evidence="1">UTEX LB 2760</strain>
    </source>
</reference>
<protein>
    <recommendedName>
        <fullName evidence="2">F-box domain-containing protein</fullName>
    </recommendedName>
</protein>
<organism evidence="1">
    <name type="scientific">Rhodosorus marinus</name>
    <dbReference type="NCBI Taxonomy" id="101924"/>
    <lineage>
        <taxon>Eukaryota</taxon>
        <taxon>Rhodophyta</taxon>
        <taxon>Stylonematophyceae</taxon>
        <taxon>Stylonematales</taxon>
        <taxon>Stylonemataceae</taxon>
        <taxon>Rhodosorus</taxon>
    </lineage>
</organism>